<dbReference type="CDD" id="cd14723">
    <property type="entry name" value="ZIP_Ppr1"/>
    <property type="match status" value="1"/>
</dbReference>
<dbReference type="SMART" id="SM00906">
    <property type="entry name" value="Fungal_trans"/>
    <property type="match status" value="1"/>
</dbReference>
<evidence type="ECO:0000256" key="5">
    <source>
        <dbReference type="ARBA" id="ARBA00023125"/>
    </source>
</evidence>
<organism evidence="11 12">
    <name type="scientific">Aspergillus cavernicola</name>
    <dbReference type="NCBI Taxonomy" id="176166"/>
    <lineage>
        <taxon>Eukaryota</taxon>
        <taxon>Fungi</taxon>
        <taxon>Dikarya</taxon>
        <taxon>Ascomycota</taxon>
        <taxon>Pezizomycotina</taxon>
        <taxon>Eurotiomycetes</taxon>
        <taxon>Eurotiomycetidae</taxon>
        <taxon>Eurotiales</taxon>
        <taxon>Aspergillaceae</taxon>
        <taxon>Aspergillus</taxon>
        <taxon>Aspergillus subgen. Nidulantes</taxon>
    </lineage>
</organism>
<evidence type="ECO:0000256" key="1">
    <source>
        <dbReference type="ARBA" id="ARBA00004123"/>
    </source>
</evidence>
<feature type="compositionally biased region" description="Basic and acidic residues" evidence="8">
    <location>
        <begin position="200"/>
        <end position="212"/>
    </location>
</feature>
<dbReference type="CDD" id="cd00067">
    <property type="entry name" value="GAL4"/>
    <property type="match status" value="1"/>
</dbReference>
<dbReference type="Pfam" id="PF00172">
    <property type="entry name" value="Zn_clus"/>
    <property type="match status" value="1"/>
</dbReference>
<dbReference type="Gene3D" id="4.10.240.10">
    <property type="entry name" value="Zn(2)-C6 fungal-type DNA-binding domain"/>
    <property type="match status" value="1"/>
</dbReference>
<dbReference type="CDD" id="cd12148">
    <property type="entry name" value="fungal_TF_MHR"/>
    <property type="match status" value="1"/>
</dbReference>
<protein>
    <submittedName>
        <fullName evidence="11">Fungal-specific transcription factor domain-containing protein</fullName>
    </submittedName>
</protein>
<accession>A0ABR4HM41</accession>
<evidence type="ECO:0000259" key="10">
    <source>
        <dbReference type="PROSITE" id="PS50048"/>
    </source>
</evidence>
<keyword evidence="4" id="KW-0805">Transcription regulation</keyword>
<sequence>MSLQPSKDSHPPKRPRTGERTMLACIDCKQKKLKCDGQSPKCQNCKKSGRDCLVEDPATGLHRPRDYLKSLEARVAYLETLLQQVRPDVALDHLGPIGRAQVEESATRTVLAANSPSSSRTGQTASQPARQPSVSYSDDQQTDLLSSEVALLCLSAAGREPHYFGPSSAVSFSRLVSATMGLAKGGAGSNSQQSVDPGYEESHVENPRHDPVVRLPSSKAGAKLIRAYFDNIHPQYPFLHQPAFNVWEEQFRKGTHVGNMNDAEAIPLFFVLMVYAIGSLTLGQNQDNAAEMYYSMALDYISPVLASNGLESIQCILSCAVYSIRSPVGVSLWKISGMAIRHCIELGYHRSSELYHRDMDTLTKEMIKRCFWVAYDLDRVAAFTLGRPVGIPEECIDIELPSDIDDEHITPSGLLRNPRDPTGGLPTVMTGALHVIWLRRLWAKFSQNLYMRNTRDDSTHKVTIESLRRELDDWRTVLPDQFNSPHSRPLSVFSSSEWFQIAYDHSILLLYRPYITRTVSQPQSLNDHNPIVGDDEQETIDRAFEECSVRAREMCLLYRRIYQSSTIQFTWGSLHILFLGGLTYLYCLWRSKRVQEMTRQADVVSTCMACTTVLVIIAERWNLATSYRDLFETLSERTISMIFGDGNLAGPSQRPTTGPWASFNEPIATEAPLQDWIVGLNEMSIPQESEWLVQELLRGDSQFLSEPFYGLEEHYTSASAVLPDALSTTGTHSGEIPGDQ</sequence>
<feature type="transmembrane region" description="Helical" evidence="9">
    <location>
        <begin position="569"/>
        <end position="589"/>
    </location>
</feature>
<dbReference type="SUPFAM" id="SSF57701">
    <property type="entry name" value="Zn2/Cys6 DNA-binding domain"/>
    <property type="match status" value="1"/>
</dbReference>
<dbReference type="EMBL" id="JBFXLS010000108">
    <property type="protein sequence ID" value="KAL2815802.1"/>
    <property type="molecule type" value="Genomic_DNA"/>
</dbReference>
<dbReference type="SMART" id="SM00066">
    <property type="entry name" value="GAL4"/>
    <property type="match status" value="1"/>
</dbReference>
<gene>
    <name evidence="11" type="ORF">BDW59DRAFT_12791</name>
</gene>
<keyword evidence="9" id="KW-0472">Membrane</keyword>
<dbReference type="PROSITE" id="PS00463">
    <property type="entry name" value="ZN2_CY6_FUNGAL_1"/>
    <property type="match status" value="1"/>
</dbReference>
<dbReference type="Pfam" id="PF04082">
    <property type="entry name" value="Fungal_trans"/>
    <property type="match status" value="1"/>
</dbReference>
<keyword evidence="3" id="KW-0862">Zinc</keyword>
<keyword evidence="2" id="KW-0479">Metal-binding</keyword>
<dbReference type="PROSITE" id="PS50048">
    <property type="entry name" value="ZN2_CY6_FUNGAL_2"/>
    <property type="match status" value="1"/>
</dbReference>
<feature type="compositionally biased region" description="Polar residues" evidence="8">
    <location>
        <begin position="112"/>
        <end position="140"/>
    </location>
</feature>
<keyword evidence="9" id="KW-1133">Transmembrane helix</keyword>
<keyword evidence="12" id="KW-1185">Reference proteome</keyword>
<dbReference type="InterPro" id="IPR001138">
    <property type="entry name" value="Zn2Cys6_DnaBD"/>
</dbReference>
<dbReference type="InterPro" id="IPR036864">
    <property type="entry name" value="Zn2-C6_fun-type_DNA-bd_sf"/>
</dbReference>
<name>A0ABR4HM41_9EURO</name>
<keyword evidence="9" id="KW-0812">Transmembrane</keyword>
<feature type="domain" description="Zn(2)-C6 fungal-type" evidence="10">
    <location>
        <begin position="24"/>
        <end position="54"/>
    </location>
</feature>
<dbReference type="InterPro" id="IPR052202">
    <property type="entry name" value="Yeast_MetPath_Reg"/>
</dbReference>
<proteinExistence type="predicted"/>
<evidence type="ECO:0000256" key="6">
    <source>
        <dbReference type="ARBA" id="ARBA00023163"/>
    </source>
</evidence>
<dbReference type="Proteomes" id="UP001610335">
    <property type="component" value="Unassembled WGS sequence"/>
</dbReference>
<feature type="region of interest" description="Disordered" evidence="8">
    <location>
        <begin position="183"/>
        <end position="213"/>
    </location>
</feature>
<evidence type="ECO:0000313" key="12">
    <source>
        <dbReference type="Proteomes" id="UP001610335"/>
    </source>
</evidence>
<evidence type="ECO:0000313" key="11">
    <source>
        <dbReference type="EMBL" id="KAL2815802.1"/>
    </source>
</evidence>
<reference evidence="11 12" key="1">
    <citation type="submission" date="2024-07" db="EMBL/GenBank/DDBJ databases">
        <title>Section-level genome sequencing and comparative genomics of Aspergillus sections Usti and Cavernicolus.</title>
        <authorList>
            <consortium name="Lawrence Berkeley National Laboratory"/>
            <person name="Nybo J.L."/>
            <person name="Vesth T.C."/>
            <person name="Theobald S."/>
            <person name="Frisvad J.C."/>
            <person name="Larsen T.O."/>
            <person name="Kjaerboelling I."/>
            <person name="Rothschild-Mancinelli K."/>
            <person name="Lyhne E.K."/>
            <person name="Kogle M.E."/>
            <person name="Barry K."/>
            <person name="Clum A."/>
            <person name="Na H."/>
            <person name="Ledsgaard L."/>
            <person name="Lin J."/>
            <person name="Lipzen A."/>
            <person name="Kuo A."/>
            <person name="Riley R."/>
            <person name="Mondo S."/>
            <person name="LaButti K."/>
            <person name="Haridas S."/>
            <person name="Pangalinan J."/>
            <person name="Salamov A.A."/>
            <person name="Simmons B.A."/>
            <person name="Magnuson J.K."/>
            <person name="Chen J."/>
            <person name="Drula E."/>
            <person name="Henrissat B."/>
            <person name="Wiebenga A."/>
            <person name="Lubbers R.J."/>
            <person name="Gomes A.C."/>
            <person name="Makela M.R."/>
            <person name="Stajich J."/>
            <person name="Grigoriev I.V."/>
            <person name="Mortensen U.H."/>
            <person name="De vries R.P."/>
            <person name="Baker S.E."/>
            <person name="Andersen M.R."/>
        </authorList>
    </citation>
    <scope>NUCLEOTIDE SEQUENCE [LARGE SCALE GENOMIC DNA]</scope>
    <source>
        <strain evidence="11 12">CBS 600.67</strain>
    </source>
</reference>
<dbReference type="InterPro" id="IPR007219">
    <property type="entry name" value="XnlR_reg_dom"/>
</dbReference>
<evidence type="ECO:0000256" key="8">
    <source>
        <dbReference type="SAM" id="MobiDB-lite"/>
    </source>
</evidence>
<feature type="region of interest" description="Disordered" evidence="8">
    <location>
        <begin position="102"/>
        <end position="140"/>
    </location>
</feature>
<comment type="subcellular location">
    <subcellularLocation>
        <location evidence="1">Nucleus</location>
    </subcellularLocation>
</comment>
<evidence type="ECO:0000256" key="7">
    <source>
        <dbReference type="ARBA" id="ARBA00023242"/>
    </source>
</evidence>
<evidence type="ECO:0000256" key="2">
    <source>
        <dbReference type="ARBA" id="ARBA00022723"/>
    </source>
</evidence>
<dbReference type="PANTHER" id="PTHR47782:SF12">
    <property type="entry name" value="ZN(II)2CYS6 TRANSCRIPTION FACTOR (EUROFUNG)"/>
    <property type="match status" value="1"/>
</dbReference>
<dbReference type="PANTHER" id="PTHR47782">
    <property type="entry name" value="ZN(II)2CYS6 TRANSCRIPTION FACTOR (EUROFUNG)-RELATED"/>
    <property type="match status" value="1"/>
</dbReference>
<evidence type="ECO:0000256" key="4">
    <source>
        <dbReference type="ARBA" id="ARBA00023015"/>
    </source>
</evidence>
<evidence type="ECO:0000256" key="3">
    <source>
        <dbReference type="ARBA" id="ARBA00022833"/>
    </source>
</evidence>
<evidence type="ECO:0000256" key="9">
    <source>
        <dbReference type="SAM" id="Phobius"/>
    </source>
</evidence>
<keyword evidence="5" id="KW-0238">DNA-binding</keyword>
<comment type="caution">
    <text evidence="11">The sequence shown here is derived from an EMBL/GenBank/DDBJ whole genome shotgun (WGS) entry which is preliminary data.</text>
</comment>
<keyword evidence="6" id="KW-0804">Transcription</keyword>
<keyword evidence="7" id="KW-0539">Nucleus</keyword>